<proteinExistence type="predicted"/>
<evidence type="ECO:0000313" key="1">
    <source>
        <dbReference type="EMBL" id="JAH31445.1"/>
    </source>
</evidence>
<dbReference type="AlphaFoldDB" id="A0A0E9RSN7"/>
<organism evidence="1">
    <name type="scientific">Anguilla anguilla</name>
    <name type="common">European freshwater eel</name>
    <name type="synonym">Muraena anguilla</name>
    <dbReference type="NCBI Taxonomy" id="7936"/>
    <lineage>
        <taxon>Eukaryota</taxon>
        <taxon>Metazoa</taxon>
        <taxon>Chordata</taxon>
        <taxon>Craniata</taxon>
        <taxon>Vertebrata</taxon>
        <taxon>Euteleostomi</taxon>
        <taxon>Actinopterygii</taxon>
        <taxon>Neopterygii</taxon>
        <taxon>Teleostei</taxon>
        <taxon>Anguilliformes</taxon>
        <taxon>Anguillidae</taxon>
        <taxon>Anguilla</taxon>
    </lineage>
</organism>
<name>A0A0E9RSN7_ANGAN</name>
<sequence>MSYTVMALWNWCYHINKCAILDSGDCSWSSLDHSLTTHFRDSEGHYAWALFWLYGAQTWQNGGFVLCIVV</sequence>
<protein>
    <submittedName>
        <fullName evidence="1">Uncharacterized protein</fullName>
    </submittedName>
</protein>
<reference evidence="1" key="1">
    <citation type="submission" date="2014-11" db="EMBL/GenBank/DDBJ databases">
        <authorList>
            <person name="Amaro Gonzalez C."/>
        </authorList>
    </citation>
    <scope>NUCLEOTIDE SEQUENCE</scope>
</reference>
<accession>A0A0E9RSN7</accession>
<reference evidence="1" key="2">
    <citation type="journal article" date="2015" name="Fish Shellfish Immunol.">
        <title>Early steps in the European eel (Anguilla anguilla)-Vibrio vulnificus interaction in the gills: Role of the RtxA13 toxin.</title>
        <authorList>
            <person name="Callol A."/>
            <person name="Pajuelo D."/>
            <person name="Ebbesson L."/>
            <person name="Teles M."/>
            <person name="MacKenzie S."/>
            <person name="Amaro C."/>
        </authorList>
    </citation>
    <scope>NUCLEOTIDE SEQUENCE</scope>
</reference>
<dbReference type="EMBL" id="GBXM01077132">
    <property type="protein sequence ID" value="JAH31445.1"/>
    <property type="molecule type" value="Transcribed_RNA"/>
</dbReference>